<dbReference type="Proteomes" id="UP000275385">
    <property type="component" value="Unassembled WGS sequence"/>
</dbReference>
<gene>
    <name evidence="1" type="ORF">DL546_006676</name>
</gene>
<proteinExistence type="predicted"/>
<dbReference type="AlphaFoldDB" id="A0A420YCW8"/>
<dbReference type="EMBL" id="QVQW01000019">
    <property type="protein sequence ID" value="RKU45694.1"/>
    <property type="molecule type" value="Genomic_DNA"/>
</dbReference>
<evidence type="ECO:0000313" key="1">
    <source>
        <dbReference type="EMBL" id="RKU45694.1"/>
    </source>
</evidence>
<organism evidence="1 2">
    <name type="scientific">Coniochaeta pulveracea</name>
    <dbReference type="NCBI Taxonomy" id="177199"/>
    <lineage>
        <taxon>Eukaryota</taxon>
        <taxon>Fungi</taxon>
        <taxon>Dikarya</taxon>
        <taxon>Ascomycota</taxon>
        <taxon>Pezizomycotina</taxon>
        <taxon>Sordariomycetes</taxon>
        <taxon>Sordariomycetidae</taxon>
        <taxon>Coniochaetales</taxon>
        <taxon>Coniochaetaceae</taxon>
        <taxon>Coniochaeta</taxon>
    </lineage>
</organism>
<sequence length="108" mass="11714">MFVLYNLTDGPGSRLDPDESRDFAMIEASIKEGSLSPSLFALSGKGLLEALDDATIDLRVDLFSLASFNYHNVLVISTVLGLNEDTHRDKLGCRVGCPIRDAKVPSSN</sequence>
<protein>
    <submittedName>
        <fullName evidence="1">Uncharacterized protein</fullName>
    </submittedName>
</protein>
<keyword evidence="2" id="KW-1185">Reference proteome</keyword>
<reference evidence="1 2" key="1">
    <citation type="submission" date="2018-08" db="EMBL/GenBank/DDBJ databases">
        <title>Draft genome of the lignicolous fungus Coniochaeta pulveracea.</title>
        <authorList>
            <person name="Borstlap C.J."/>
            <person name="De Witt R.N."/>
            <person name="Botha A."/>
            <person name="Volschenk H."/>
        </authorList>
    </citation>
    <scope>NUCLEOTIDE SEQUENCE [LARGE SCALE GENOMIC DNA]</scope>
    <source>
        <strain evidence="1 2">CAB683</strain>
    </source>
</reference>
<name>A0A420YCW8_9PEZI</name>
<evidence type="ECO:0000313" key="2">
    <source>
        <dbReference type="Proteomes" id="UP000275385"/>
    </source>
</evidence>
<comment type="caution">
    <text evidence="1">The sequence shown here is derived from an EMBL/GenBank/DDBJ whole genome shotgun (WGS) entry which is preliminary data.</text>
</comment>
<accession>A0A420YCW8</accession>